<dbReference type="SMART" id="SM01133">
    <property type="entry name" value="DeoC"/>
    <property type="match status" value="1"/>
</dbReference>
<sequence>MASSPPITTPTGSDESVPTPTQQKANTVTDTTIDFSTLTPAELAPFIQHTKIELGSTRDEMVAHAEEAVKYGFNAAMVPASWVPLVADVLKGTDLGIASALDFPTVGVMTSAGKAAEAAEIARLGATQIDIGVQIGWLKSGMYDEFREDIAGVVRASGLPIKVMLELPLLTDSEKDAAIELAQDAGAAYLKNSSSGAVEVANPTSIRYLVERARPGVLVKASGSIKSLAQARSLLGAGAVLLGTSAGIEIVTDSSDENTRSY</sequence>
<dbReference type="GO" id="GO:0009264">
    <property type="term" value="P:deoxyribonucleotide catabolic process"/>
    <property type="evidence" value="ECO:0007669"/>
    <property type="project" value="UniProtKB-UniRule"/>
</dbReference>
<dbReference type="AlphaFoldDB" id="A0A506Y7H8"/>
<dbReference type="GO" id="GO:0042558">
    <property type="term" value="P:pteridine-containing compound metabolic process"/>
    <property type="evidence" value="ECO:0007669"/>
    <property type="project" value="InterPro"/>
</dbReference>
<keyword evidence="6" id="KW-0456">Lyase</keyword>
<comment type="caution">
    <text evidence="6">The sequence shown here is derived from an EMBL/GenBank/DDBJ whole genome shotgun (WGS) entry which is preliminary data.</text>
</comment>
<dbReference type="PIRSF" id="PIRSF001357">
    <property type="entry name" value="DeoC"/>
    <property type="match status" value="1"/>
</dbReference>
<evidence type="ECO:0000256" key="3">
    <source>
        <dbReference type="NCBIfam" id="TIGR00126"/>
    </source>
</evidence>
<dbReference type="InterPro" id="IPR011343">
    <property type="entry name" value="DeoC"/>
</dbReference>
<keyword evidence="1" id="KW-0963">Cytoplasm</keyword>
<evidence type="ECO:0000313" key="6">
    <source>
        <dbReference type="EMBL" id="TPW77187.1"/>
    </source>
</evidence>
<reference evidence="6 7" key="1">
    <citation type="submission" date="2019-06" db="EMBL/GenBank/DDBJ databases">
        <authorList>
            <person name="Li F."/>
        </authorList>
    </citation>
    <scope>NUCLEOTIDE SEQUENCE [LARGE SCALE GENOMIC DNA]</scope>
    <source>
        <strain evidence="6 7">10F1D-1</strain>
    </source>
</reference>
<dbReference type="GO" id="GO:0016052">
    <property type="term" value="P:carbohydrate catabolic process"/>
    <property type="evidence" value="ECO:0007669"/>
    <property type="project" value="TreeGrafter"/>
</dbReference>
<dbReference type="PANTHER" id="PTHR10889">
    <property type="entry name" value="DEOXYRIBOSE-PHOSPHATE ALDOLASE"/>
    <property type="match status" value="1"/>
</dbReference>
<dbReference type="EMBL" id="VHQG01000001">
    <property type="protein sequence ID" value="TPW77187.1"/>
    <property type="molecule type" value="Genomic_DNA"/>
</dbReference>
<dbReference type="Proteomes" id="UP000316252">
    <property type="component" value="Unassembled WGS sequence"/>
</dbReference>
<evidence type="ECO:0000259" key="5">
    <source>
        <dbReference type="PROSITE" id="PS50972"/>
    </source>
</evidence>
<dbReference type="OrthoDB" id="9778711at2"/>
<evidence type="ECO:0000256" key="4">
    <source>
        <dbReference type="SAM" id="MobiDB-lite"/>
    </source>
</evidence>
<feature type="domain" description="Pterin-binding" evidence="5">
    <location>
        <begin position="88"/>
        <end position="262"/>
    </location>
</feature>
<protein>
    <recommendedName>
        <fullName evidence="3">Deoxyribose-phosphate aldolase</fullName>
        <ecNumber evidence="3">4.1.2.4</ecNumber>
    </recommendedName>
</protein>
<accession>A0A506Y7H8</accession>
<dbReference type="Gene3D" id="3.20.20.70">
    <property type="entry name" value="Aldolase class I"/>
    <property type="match status" value="1"/>
</dbReference>
<organism evidence="6 7">
    <name type="scientific">Schumannella soli</name>
    <dbReference type="NCBI Taxonomy" id="2590779"/>
    <lineage>
        <taxon>Bacteria</taxon>
        <taxon>Bacillati</taxon>
        <taxon>Actinomycetota</taxon>
        <taxon>Actinomycetes</taxon>
        <taxon>Micrococcales</taxon>
        <taxon>Microbacteriaceae</taxon>
        <taxon>Schumannella</taxon>
    </lineage>
</organism>
<evidence type="ECO:0000256" key="2">
    <source>
        <dbReference type="ARBA" id="ARBA00023270"/>
    </source>
</evidence>
<gene>
    <name evidence="6" type="primary">deoC</name>
    <name evidence="6" type="ORF">FJ657_00290</name>
</gene>
<dbReference type="SUPFAM" id="SSF51569">
    <property type="entry name" value="Aldolase"/>
    <property type="match status" value="1"/>
</dbReference>
<proteinExistence type="predicted"/>
<evidence type="ECO:0000313" key="7">
    <source>
        <dbReference type="Proteomes" id="UP000316252"/>
    </source>
</evidence>
<dbReference type="GO" id="GO:0005737">
    <property type="term" value="C:cytoplasm"/>
    <property type="evidence" value="ECO:0007669"/>
    <property type="project" value="InterPro"/>
</dbReference>
<dbReference type="PANTHER" id="PTHR10889:SF1">
    <property type="entry name" value="DEOXYRIBOSE-PHOSPHATE ALDOLASE"/>
    <property type="match status" value="1"/>
</dbReference>
<dbReference type="NCBIfam" id="TIGR00126">
    <property type="entry name" value="deoC"/>
    <property type="match status" value="1"/>
</dbReference>
<dbReference type="EC" id="4.1.2.4" evidence="3"/>
<name>A0A506Y7H8_9MICO</name>
<evidence type="ECO:0000256" key="1">
    <source>
        <dbReference type="ARBA" id="ARBA00022490"/>
    </source>
</evidence>
<dbReference type="GO" id="GO:0004139">
    <property type="term" value="F:deoxyribose-phosphate aldolase activity"/>
    <property type="evidence" value="ECO:0007669"/>
    <property type="project" value="UniProtKB-UniRule"/>
</dbReference>
<feature type="region of interest" description="Disordered" evidence="4">
    <location>
        <begin position="1"/>
        <end position="29"/>
    </location>
</feature>
<dbReference type="InterPro" id="IPR002915">
    <property type="entry name" value="DeoC/FbaB/LacD_aldolase"/>
</dbReference>
<dbReference type="PROSITE" id="PS50972">
    <property type="entry name" value="PTERIN_BINDING"/>
    <property type="match status" value="1"/>
</dbReference>
<dbReference type="InterPro" id="IPR013785">
    <property type="entry name" value="Aldolase_TIM"/>
</dbReference>
<keyword evidence="7" id="KW-1185">Reference proteome</keyword>
<keyword evidence="2" id="KW-0704">Schiff base</keyword>
<dbReference type="InterPro" id="IPR000489">
    <property type="entry name" value="Pterin-binding_dom"/>
</dbReference>